<dbReference type="Proteomes" id="UP000225706">
    <property type="component" value="Unassembled WGS sequence"/>
</dbReference>
<dbReference type="PANTHER" id="PTHR10582">
    <property type="entry name" value="TRANSIENT RECEPTOR POTENTIAL ION CHANNEL PROTEIN"/>
    <property type="match status" value="1"/>
</dbReference>
<feature type="transmembrane region" description="Helical" evidence="2">
    <location>
        <begin position="223"/>
        <end position="244"/>
    </location>
</feature>
<dbReference type="EMBL" id="LSMT01002006">
    <property type="protein sequence ID" value="PFX11701.1"/>
    <property type="molecule type" value="Genomic_DNA"/>
</dbReference>
<dbReference type="SUPFAM" id="SSF48403">
    <property type="entry name" value="Ankyrin repeat"/>
    <property type="match status" value="1"/>
</dbReference>
<feature type="transmembrane region" description="Helical" evidence="2">
    <location>
        <begin position="294"/>
        <end position="314"/>
    </location>
</feature>
<dbReference type="PANTHER" id="PTHR10582:SF2">
    <property type="entry name" value="INACTIVE"/>
    <property type="match status" value="1"/>
</dbReference>
<evidence type="ECO:0000313" key="3">
    <source>
        <dbReference type="EMBL" id="PFX11701.1"/>
    </source>
</evidence>
<keyword evidence="1" id="KW-0677">Repeat</keyword>
<keyword evidence="2" id="KW-1133">Transmembrane helix</keyword>
<keyword evidence="2" id="KW-0472">Membrane</keyword>
<evidence type="ECO:0000256" key="1">
    <source>
        <dbReference type="ARBA" id="ARBA00022737"/>
    </source>
</evidence>
<dbReference type="GO" id="GO:0098703">
    <property type="term" value="P:calcium ion import across plasma membrane"/>
    <property type="evidence" value="ECO:0007669"/>
    <property type="project" value="TreeGrafter"/>
</dbReference>
<proteinExistence type="predicted"/>
<keyword evidence="2" id="KW-0812">Transmembrane</keyword>
<gene>
    <name evidence="3" type="ORF">AWC38_SpisGene24471</name>
</gene>
<keyword evidence="4" id="KW-1185">Reference proteome</keyword>
<name>A0A2B4R225_STYPI</name>
<reference evidence="4" key="1">
    <citation type="journal article" date="2017" name="bioRxiv">
        <title>Comparative analysis of the genomes of Stylophora pistillata and Acropora digitifera provides evidence for extensive differences between species of corals.</title>
        <authorList>
            <person name="Voolstra C.R."/>
            <person name="Li Y."/>
            <person name="Liew Y.J."/>
            <person name="Baumgarten S."/>
            <person name="Zoccola D."/>
            <person name="Flot J.-F."/>
            <person name="Tambutte S."/>
            <person name="Allemand D."/>
            <person name="Aranda M."/>
        </authorList>
    </citation>
    <scope>NUCLEOTIDE SEQUENCE [LARGE SCALE GENOMIC DNA]</scope>
</reference>
<feature type="transmembrane region" description="Helical" evidence="2">
    <location>
        <begin position="264"/>
        <end position="282"/>
    </location>
</feature>
<sequence length="406" mass="47662">ITNYLKILLESELNLDNRYERFRDKEDRMNRTLMHYAVEHGFLDVTKILAKKCPLLLALQTTEQIEPKKMKCLLPVESLFSWRPDDIKRSQPSFFSLHSIIENPNMKKTVVALLDRMVIPHWPYLPQRKDIYDTEEEEEGVEGAWSTITDDPLSYHFYYHILDGDEGGRPPKILDYGGEKQIDNKRFSPKDKSCLHLIAKSKNMEALQHPVVRMLIKTKWNSYGFVCLCLQAACYVIFLLFLSYSLIHGSTRMDPTQYRGVTDFLRGFGEVVTLAMAVFYICEEINQMRVWLSILLMMAYMGIVTVILLSILIAQMSTTYTQAKKVARLEYDVDRILQLTRMERFHFLNLRVKYFKEGDWISEMKLAQDLLEFSEDRSPWESVEEKLNAIRNMMKKMVKQMRPGSE</sequence>
<dbReference type="GO" id="GO:0005886">
    <property type="term" value="C:plasma membrane"/>
    <property type="evidence" value="ECO:0007669"/>
    <property type="project" value="TreeGrafter"/>
</dbReference>
<protein>
    <submittedName>
        <fullName evidence="3">Uncharacterized protein</fullName>
    </submittedName>
</protein>
<evidence type="ECO:0000313" key="4">
    <source>
        <dbReference type="Proteomes" id="UP000225706"/>
    </source>
</evidence>
<accession>A0A2B4R225</accession>
<dbReference type="InterPro" id="IPR024862">
    <property type="entry name" value="TRPV"/>
</dbReference>
<evidence type="ECO:0000256" key="2">
    <source>
        <dbReference type="SAM" id="Phobius"/>
    </source>
</evidence>
<organism evidence="3 4">
    <name type="scientific">Stylophora pistillata</name>
    <name type="common">Smooth cauliflower coral</name>
    <dbReference type="NCBI Taxonomy" id="50429"/>
    <lineage>
        <taxon>Eukaryota</taxon>
        <taxon>Metazoa</taxon>
        <taxon>Cnidaria</taxon>
        <taxon>Anthozoa</taxon>
        <taxon>Hexacorallia</taxon>
        <taxon>Scleractinia</taxon>
        <taxon>Astrocoeniina</taxon>
        <taxon>Pocilloporidae</taxon>
        <taxon>Stylophora</taxon>
    </lineage>
</organism>
<dbReference type="AlphaFoldDB" id="A0A2B4R225"/>
<dbReference type="OrthoDB" id="6151340at2759"/>
<comment type="caution">
    <text evidence="3">The sequence shown here is derived from an EMBL/GenBank/DDBJ whole genome shotgun (WGS) entry which is preliminary data.</text>
</comment>
<dbReference type="InterPro" id="IPR036770">
    <property type="entry name" value="Ankyrin_rpt-contain_sf"/>
</dbReference>
<dbReference type="GO" id="GO:0005262">
    <property type="term" value="F:calcium channel activity"/>
    <property type="evidence" value="ECO:0007669"/>
    <property type="project" value="TreeGrafter"/>
</dbReference>
<feature type="non-terminal residue" evidence="3">
    <location>
        <position position="1"/>
    </location>
</feature>